<organism evidence="1 2">
    <name type="scientific">Chryseobacterium caseinilyticum</name>
    <dbReference type="NCBI Taxonomy" id="2771428"/>
    <lineage>
        <taxon>Bacteria</taxon>
        <taxon>Pseudomonadati</taxon>
        <taxon>Bacteroidota</taxon>
        <taxon>Flavobacteriia</taxon>
        <taxon>Flavobacteriales</taxon>
        <taxon>Weeksellaceae</taxon>
        <taxon>Chryseobacterium group</taxon>
        <taxon>Chryseobacterium</taxon>
    </lineage>
</organism>
<protein>
    <submittedName>
        <fullName evidence="1">Uncharacterized protein</fullName>
    </submittedName>
</protein>
<keyword evidence="2" id="KW-1185">Reference proteome</keyword>
<gene>
    <name evidence="1" type="ORF">IC610_02855</name>
</gene>
<name>A0ABR8Z8Z2_9FLAO</name>
<evidence type="ECO:0000313" key="2">
    <source>
        <dbReference type="Proteomes" id="UP000637299"/>
    </source>
</evidence>
<accession>A0ABR8Z8Z2</accession>
<dbReference type="RefSeq" id="WP_191735146.1">
    <property type="nucleotide sequence ID" value="NZ_JACYFS010000001.1"/>
</dbReference>
<sequence length="199" mass="22983">MKKSGFLALLIAQLFCGQIVSTQDYQKIPDVFDTPENLYPFIKSSENLSYWKAFTNHSDPEKAVLYESQYPEPMTILEPVPEKGFFQKCSGENCYHYIIACKNDRPEYFADEKDLRKFIGEVDNIAEAVLIANTHGFLIDINHFEGGSFKKDEQNFYLKTFKTKKCPDVKESFLITIKRKNGQIKQQSNGIYTVKKTCE</sequence>
<dbReference type="Proteomes" id="UP000637299">
    <property type="component" value="Unassembled WGS sequence"/>
</dbReference>
<reference evidence="1 2" key="1">
    <citation type="submission" date="2020-09" db="EMBL/GenBank/DDBJ databases">
        <title>Genome seq and assembly of Chryseobacterium sp.</title>
        <authorList>
            <person name="Chhetri G."/>
        </authorList>
    </citation>
    <scope>NUCLEOTIDE SEQUENCE [LARGE SCALE GENOMIC DNA]</scope>
    <source>
        <strain evidence="1 2">GCR10</strain>
    </source>
</reference>
<evidence type="ECO:0000313" key="1">
    <source>
        <dbReference type="EMBL" id="MBD8081358.1"/>
    </source>
</evidence>
<comment type="caution">
    <text evidence="1">The sequence shown here is derived from an EMBL/GenBank/DDBJ whole genome shotgun (WGS) entry which is preliminary data.</text>
</comment>
<proteinExistence type="predicted"/>
<dbReference type="EMBL" id="JACYFS010000001">
    <property type="protein sequence ID" value="MBD8081358.1"/>
    <property type="molecule type" value="Genomic_DNA"/>
</dbReference>